<dbReference type="AlphaFoldDB" id="A0AAV5UPF9"/>
<evidence type="ECO:0000313" key="2">
    <source>
        <dbReference type="EMBL" id="GMT08189.1"/>
    </source>
</evidence>
<dbReference type="PANTHER" id="PTHR44115:SF4">
    <property type="entry name" value="OXIDOREDUCTASE"/>
    <property type="match status" value="1"/>
</dbReference>
<name>A0AAV5UPF9_9BILA</name>
<dbReference type="PANTHER" id="PTHR44115">
    <property type="entry name" value="PROTEIN CBG09704"/>
    <property type="match status" value="1"/>
</dbReference>
<sequence>ETPYFKRFDSKIMSFFNGKVALITGSSNGISRASAVLFAKHGAKVVITEEMQLLSRKRRCCAYTQARKAMIFSR</sequence>
<reference evidence="2" key="1">
    <citation type="submission" date="2023-10" db="EMBL/GenBank/DDBJ databases">
        <title>Genome assembly of Pristionchus species.</title>
        <authorList>
            <person name="Yoshida K."/>
            <person name="Sommer R.J."/>
        </authorList>
    </citation>
    <scope>NUCLEOTIDE SEQUENCE</scope>
    <source>
        <strain evidence="2">RS0144</strain>
    </source>
</reference>
<feature type="non-terminal residue" evidence="2">
    <location>
        <position position="1"/>
    </location>
</feature>
<dbReference type="Gene3D" id="3.40.50.720">
    <property type="entry name" value="NAD(P)-binding Rossmann-like Domain"/>
    <property type="match status" value="1"/>
</dbReference>
<proteinExistence type="predicted"/>
<protein>
    <recommendedName>
        <fullName evidence="4">Dehydrogenase</fullName>
    </recommendedName>
</protein>
<accession>A0AAV5UPF9</accession>
<dbReference type="EMBL" id="BTSX01000005">
    <property type="protein sequence ID" value="GMS98091.1"/>
    <property type="molecule type" value="Genomic_DNA"/>
</dbReference>
<evidence type="ECO:0008006" key="4">
    <source>
        <dbReference type="Google" id="ProtNLM"/>
    </source>
</evidence>
<organism evidence="2 3">
    <name type="scientific">Pristionchus entomophagus</name>
    <dbReference type="NCBI Taxonomy" id="358040"/>
    <lineage>
        <taxon>Eukaryota</taxon>
        <taxon>Metazoa</taxon>
        <taxon>Ecdysozoa</taxon>
        <taxon>Nematoda</taxon>
        <taxon>Chromadorea</taxon>
        <taxon>Rhabditida</taxon>
        <taxon>Rhabditina</taxon>
        <taxon>Diplogasteromorpha</taxon>
        <taxon>Diplogasteroidea</taxon>
        <taxon>Neodiplogasteridae</taxon>
        <taxon>Pristionchus</taxon>
    </lineage>
</organism>
<gene>
    <name evidence="1" type="ORF">PENTCL1PPCAC_20266</name>
    <name evidence="2" type="ORF">PENTCL1PPCAC_30363</name>
</gene>
<dbReference type="Proteomes" id="UP001432027">
    <property type="component" value="Unassembled WGS sequence"/>
</dbReference>
<dbReference type="SUPFAM" id="SSF51735">
    <property type="entry name" value="NAD(P)-binding Rossmann-fold domains"/>
    <property type="match status" value="1"/>
</dbReference>
<keyword evidence="3" id="KW-1185">Reference proteome</keyword>
<dbReference type="InterPro" id="IPR036291">
    <property type="entry name" value="NAD(P)-bd_dom_sf"/>
</dbReference>
<dbReference type="EMBL" id="BTSX01000030">
    <property type="protein sequence ID" value="GMT08189.1"/>
    <property type="molecule type" value="Genomic_DNA"/>
</dbReference>
<feature type="non-terminal residue" evidence="2">
    <location>
        <position position="74"/>
    </location>
</feature>
<evidence type="ECO:0000313" key="1">
    <source>
        <dbReference type="EMBL" id="GMS98091.1"/>
    </source>
</evidence>
<comment type="caution">
    <text evidence="2">The sequence shown here is derived from an EMBL/GenBank/DDBJ whole genome shotgun (WGS) entry which is preliminary data.</text>
</comment>
<evidence type="ECO:0000313" key="3">
    <source>
        <dbReference type="Proteomes" id="UP001432027"/>
    </source>
</evidence>